<evidence type="ECO:0000313" key="1">
    <source>
        <dbReference type="EMBL" id="JAH24801.1"/>
    </source>
</evidence>
<dbReference type="AlphaFoldDB" id="A0A0E9R6N6"/>
<accession>A0A0E9R6N6</accession>
<proteinExistence type="predicted"/>
<reference evidence="1" key="1">
    <citation type="submission" date="2014-11" db="EMBL/GenBank/DDBJ databases">
        <authorList>
            <person name="Amaro Gonzalez C."/>
        </authorList>
    </citation>
    <scope>NUCLEOTIDE SEQUENCE</scope>
</reference>
<sequence>MLSQAANHYITIDVKYKQTRELVMCTNWIF</sequence>
<protein>
    <submittedName>
        <fullName evidence="1">Uncharacterized protein</fullName>
    </submittedName>
</protein>
<reference evidence="1" key="2">
    <citation type="journal article" date="2015" name="Fish Shellfish Immunol.">
        <title>Early steps in the European eel (Anguilla anguilla)-Vibrio vulnificus interaction in the gills: Role of the RtxA13 toxin.</title>
        <authorList>
            <person name="Callol A."/>
            <person name="Pajuelo D."/>
            <person name="Ebbesson L."/>
            <person name="Teles M."/>
            <person name="MacKenzie S."/>
            <person name="Amaro C."/>
        </authorList>
    </citation>
    <scope>NUCLEOTIDE SEQUENCE</scope>
</reference>
<dbReference type="EMBL" id="GBXM01083776">
    <property type="protein sequence ID" value="JAH24801.1"/>
    <property type="molecule type" value="Transcribed_RNA"/>
</dbReference>
<organism evidence="1">
    <name type="scientific">Anguilla anguilla</name>
    <name type="common">European freshwater eel</name>
    <name type="synonym">Muraena anguilla</name>
    <dbReference type="NCBI Taxonomy" id="7936"/>
    <lineage>
        <taxon>Eukaryota</taxon>
        <taxon>Metazoa</taxon>
        <taxon>Chordata</taxon>
        <taxon>Craniata</taxon>
        <taxon>Vertebrata</taxon>
        <taxon>Euteleostomi</taxon>
        <taxon>Actinopterygii</taxon>
        <taxon>Neopterygii</taxon>
        <taxon>Teleostei</taxon>
        <taxon>Anguilliformes</taxon>
        <taxon>Anguillidae</taxon>
        <taxon>Anguilla</taxon>
    </lineage>
</organism>
<name>A0A0E9R6N6_ANGAN</name>